<dbReference type="Gene3D" id="1.20.58.1460">
    <property type="match status" value="1"/>
</dbReference>
<dbReference type="PANTHER" id="PTHR30319">
    <property type="entry name" value="PHENYLACETIC ACID REGULATOR-RELATED TRANSCRIPTIONAL REPRESSOR"/>
    <property type="match status" value="1"/>
</dbReference>
<dbReference type="EMBL" id="JAAATX020000003">
    <property type="protein sequence ID" value="MBU9697343.1"/>
    <property type="molecule type" value="Genomic_DNA"/>
</dbReference>
<dbReference type="Pfam" id="PF08223">
    <property type="entry name" value="PaaX_C"/>
    <property type="match status" value="1"/>
</dbReference>
<sequence length="290" mass="32034">MALLRRWRRGWDLVGQSPSWRDETLRELRLNAAAFIVTIYGDVVVPRGGILWTGTLIALCAEVGINESLVRTAVSRLVAAEQLAGERIGRRSYYRLRQSAQAAFLEAADLLYGTDRPAQGWQIIHDATLRPDEARRRRIGHMGGPVFIRPDRGQPAPEGATVFHAGRVSSAGSVAGFWDLRALQEGYERFLSLFRGVDARGMGDAEALVARLLLVHAYRFVLLRDPRLPEEHLPPDWNGAEARALFRRLYEALTPAAHRHVAACCEGVDGLLPAETAATEARRAGLLGNS</sequence>
<dbReference type="Pfam" id="PF07848">
    <property type="entry name" value="PaaX"/>
    <property type="match status" value="1"/>
</dbReference>
<keyword evidence="4" id="KW-1185">Reference proteome</keyword>
<dbReference type="PANTHER" id="PTHR30319:SF1">
    <property type="entry name" value="TRANSCRIPTIONAL REPRESSOR PAAX"/>
    <property type="match status" value="1"/>
</dbReference>
<evidence type="ECO:0000259" key="1">
    <source>
        <dbReference type="Pfam" id="PF07848"/>
    </source>
</evidence>
<evidence type="ECO:0000259" key="2">
    <source>
        <dbReference type="Pfam" id="PF08223"/>
    </source>
</evidence>
<dbReference type="InterPro" id="IPR012906">
    <property type="entry name" value="PaaX-like_N"/>
</dbReference>
<proteinExistence type="predicted"/>
<feature type="domain" description="Transcriptional repressor PaaX-like C-terminal" evidence="2">
    <location>
        <begin position="178"/>
        <end position="262"/>
    </location>
</feature>
<dbReference type="InterPro" id="IPR011965">
    <property type="entry name" value="PaaX_trns_reg"/>
</dbReference>
<organism evidence="3 4">
    <name type="scientific">Paragemmobacter amnigenus</name>
    <dbReference type="NCBI Taxonomy" id="2852097"/>
    <lineage>
        <taxon>Bacteria</taxon>
        <taxon>Pseudomonadati</taxon>
        <taxon>Pseudomonadota</taxon>
        <taxon>Alphaproteobacteria</taxon>
        <taxon>Rhodobacterales</taxon>
        <taxon>Paracoccaceae</taxon>
        <taxon>Paragemmobacter</taxon>
    </lineage>
</organism>
<dbReference type="InterPro" id="IPR036388">
    <property type="entry name" value="WH-like_DNA-bd_sf"/>
</dbReference>
<gene>
    <name evidence="3" type="ORF">GU927_005720</name>
</gene>
<accession>A0ABS6J0Q6</accession>
<name>A0ABS6J0Q6_9RHOB</name>
<dbReference type="Proteomes" id="UP000731907">
    <property type="component" value="Unassembled WGS sequence"/>
</dbReference>
<dbReference type="InterPro" id="IPR013225">
    <property type="entry name" value="PaaX_C"/>
</dbReference>
<protein>
    <submittedName>
        <fullName evidence="3">PaaX family transcriptional regulator</fullName>
    </submittedName>
</protein>
<feature type="domain" description="Transcriptional repressor PaaX-like N-terminal" evidence="1">
    <location>
        <begin position="32"/>
        <end position="97"/>
    </location>
</feature>
<evidence type="ECO:0000313" key="4">
    <source>
        <dbReference type="Proteomes" id="UP000731907"/>
    </source>
</evidence>
<dbReference type="Gene3D" id="1.10.10.10">
    <property type="entry name" value="Winged helix-like DNA-binding domain superfamily/Winged helix DNA-binding domain"/>
    <property type="match status" value="1"/>
</dbReference>
<reference evidence="3 4" key="1">
    <citation type="submission" date="2021-06" db="EMBL/GenBank/DDBJ databases">
        <title>Rhodobacteraceae bacterium strain HSP-20.</title>
        <authorList>
            <person name="Chen W.-M."/>
        </authorList>
    </citation>
    <scope>NUCLEOTIDE SEQUENCE [LARGE SCALE GENOMIC DNA]</scope>
    <source>
        <strain evidence="3 4">HSP-20</strain>
    </source>
</reference>
<evidence type="ECO:0000313" key="3">
    <source>
        <dbReference type="EMBL" id="MBU9697343.1"/>
    </source>
</evidence>
<dbReference type="PIRSF" id="PIRSF020623">
    <property type="entry name" value="PaaX"/>
    <property type="match status" value="1"/>
</dbReference>
<comment type="caution">
    <text evidence="3">The sequence shown here is derived from an EMBL/GenBank/DDBJ whole genome shotgun (WGS) entry which is preliminary data.</text>
</comment>